<sequence>MSETNSATHALRPKLPSKASGGLVLRTEANEHRLTVPVREVKTKTLGRRQARREPCSRCGPGPRTGPGPRAGRAGPGPRGQAAGVPARARAASSEAAGCRNHSERVRMRARCRSCTYTTHHVHVAAGPRPHASHTLRTRAHRLLNAQISPTTQLALPTL</sequence>
<dbReference type="AlphaFoldDB" id="A0A9N8KZV1"/>
<feature type="compositionally biased region" description="Low complexity" evidence="1">
    <location>
        <begin position="79"/>
        <end position="97"/>
    </location>
</feature>
<proteinExistence type="predicted"/>
<organism evidence="2 3">
    <name type="scientific">Chrysodeixis includens</name>
    <name type="common">Soybean looper</name>
    <name type="synonym">Pseudoplusia includens</name>
    <dbReference type="NCBI Taxonomy" id="689277"/>
    <lineage>
        <taxon>Eukaryota</taxon>
        <taxon>Metazoa</taxon>
        <taxon>Ecdysozoa</taxon>
        <taxon>Arthropoda</taxon>
        <taxon>Hexapoda</taxon>
        <taxon>Insecta</taxon>
        <taxon>Pterygota</taxon>
        <taxon>Neoptera</taxon>
        <taxon>Endopterygota</taxon>
        <taxon>Lepidoptera</taxon>
        <taxon>Glossata</taxon>
        <taxon>Ditrysia</taxon>
        <taxon>Noctuoidea</taxon>
        <taxon>Noctuidae</taxon>
        <taxon>Plusiinae</taxon>
        <taxon>Chrysodeixis</taxon>
    </lineage>
</organism>
<accession>A0A9N8KZV1</accession>
<feature type="region of interest" description="Disordered" evidence="1">
    <location>
        <begin position="1"/>
        <end position="102"/>
    </location>
</feature>
<name>A0A9N8KZV1_CHRIL</name>
<dbReference type="OrthoDB" id="7488655at2759"/>
<gene>
    <name evidence="2" type="ORF">CINC_LOCUS7168</name>
</gene>
<evidence type="ECO:0000256" key="1">
    <source>
        <dbReference type="SAM" id="MobiDB-lite"/>
    </source>
</evidence>
<protein>
    <submittedName>
        <fullName evidence="2">Uncharacterized protein</fullName>
    </submittedName>
</protein>
<feature type="compositionally biased region" description="Basic and acidic residues" evidence="1">
    <location>
        <begin position="28"/>
        <end position="43"/>
    </location>
</feature>
<keyword evidence="3" id="KW-1185">Reference proteome</keyword>
<reference evidence="2" key="1">
    <citation type="submission" date="2021-12" db="EMBL/GenBank/DDBJ databases">
        <authorList>
            <person name="King R."/>
        </authorList>
    </citation>
    <scope>NUCLEOTIDE SEQUENCE</scope>
</reference>
<evidence type="ECO:0000313" key="2">
    <source>
        <dbReference type="EMBL" id="CAD0204862.1"/>
    </source>
</evidence>
<feature type="compositionally biased region" description="Low complexity" evidence="1">
    <location>
        <begin position="58"/>
        <end position="73"/>
    </location>
</feature>
<dbReference type="EMBL" id="LR824025">
    <property type="protein sequence ID" value="CAD0204862.1"/>
    <property type="molecule type" value="Genomic_DNA"/>
</dbReference>
<dbReference type="Proteomes" id="UP001154114">
    <property type="component" value="Chromosome 22"/>
</dbReference>
<evidence type="ECO:0000313" key="3">
    <source>
        <dbReference type="Proteomes" id="UP001154114"/>
    </source>
</evidence>